<organism evidence="1 2">
    <name type="scientific">Geotrichum galactomycetum</name>
    <dbReference type="NCBI Taxonomy" id="27317"/>
    <lineage>
        <taxon>Eukaryota</taxon>
        <taxon>Fungi</taxon>
        <taxon>Dikarya</taxon>
        <taxon>Ascomycota</taxon>
        <taxon>Saccharomycotina</taxon>
        <taxon>Dipodascomycetes</taxon>
        <taxon>Dipodascales</taxon>
        <taxon>Dipodascaceae</taxon>
        <taxon>Geotrichum</taxon>
    </lineage>
</organism>
<sequence>MIGLLLFHITMTGILALHQAFFLATVLAPLPIVTLYYWHNFEDDYVPLSSFIALTAIETRGSGGANTPYTDEEDAITSLPPANLTDDERLLAGSDTTAGAAGPRRTLDEQRERNQHYINPNMTAPLEGPWIWLDDGDLVTSLDAAGQTFTKRRLHLDEWE</sequence>
<name>A0ACB6VAS4_9ASCO</name>
<accession>A0ACB6VAS4</accession>
<keyword evidence="2" id="KW-1185">Reference proteome</keyword>
<evidence type="ECO:0000313" key="1">
    <source>
        <dbReference type="EMBL" id="KAF5102908.1"/>
    </source>
</evidence>
<dbReference type="Proteomes" id="UP000744676">
    <property type="component" value="Unassembled WGS sequence"/>
</dbReference>
<protein>
    <submittedName>
        <fullName evidence="1">Uncharacterized protein</fullName>
    </submittedName>
</protein>
<comment type="caution">
    <text evidence="1">The sequence shown here is derived from an EMBL/GenBank/DDBJ whole genome shotgun (WGS) entry which is preliminary data.</text>
</comment>
<gene>
    <name evidence="1" type="ORF">D0Z00_000166</name>
</gene>
<evidence type="ECO:0000313" key="2">
    <source>
        <dbReference type="Proteomes" id="UP000744676"/>
    </source>
</evidence>
<dbReference type="EMBL" id="QVQA01000002">
    <property type="protein sequence ID" value="KAF5102908.1"/>
    <property type="molecule type" value="Genomic_DNA"/>
</dbReference>
<proteinExistence type="predicted"/>
<reference evidence="1 2" key="1">
    <citation type="journal article" date="2020" name="Front. Microbiol.">
        <title>Phenotypic and Genetic Characterization of the Cheese Ripening Yeast Geotrichum candidum.</title>
        <authorList>
            <person name="Perkins V."/>
            <person name="Vignola S."/>
            <person name="Lessard M.H."/>
            <person name="Plante P.L."/>
            <person name="Corbeil J."/>
            <person name="Dugat-Bony E."/>
            <person name="Frenette M."/>
            <person name="Labrie S."/>
        </authorList>
    </citation>
    <scope>NUCLEOTIDE SEQUENCE [LARGE SCALE GENOMIC DNA]</scope>
    <source>
        <strain evidence="1 2">LMA-1147</strain>
    </source>
</reference>